<evidence type="ECO:0000313" key="2">
    <source>
        <dbReference type="EMBL" id="GMA40743.1"/>
    </source>
</evidence>
<dbReference type="InterPro" id="IPR010610">
    <property type="entry name" value="EryCIII-like_C"/>
</dbReference>
<keyword evidence="2" id="KW-0808">Transferase</keyword>
<keyword evidence="3" id="KW-1185">Reference proteome</keyword>
<dbReference type="Proteomes" id="UP001157126">
    <property type="component" value="Unassembled WGS sequence"/>
</dbReference>
<comment type="caution">
    <text evidence="2">The sequence shown here is derived from an EMBL/GenBank/DDBJ whole genome shotgun (WGS) entry which is preliminary data.</text>
</comment>
<sequence>MTTSAVLFTPLGFNLAETTRMIEVARALPNGLDPVFVVHDETYLHLVRDAGFRLEPAGPPLTPEQRRQALAVDQERGLRLPFTEELLDARVRAERDAVRVTGAVAMVHGTNPTSTISARAEGIPLFYPVPLALTSPHLASGWTLPILPTSTASGRLLNPALTRLAAWAYASAPLVPAAFTRVAERHGAPPPRTFADLLGADVTLLTAMADEIGGLDLPASFHRVGPIFARLPGEVPPLVHRLAAGPEPLVYLACGSSGHRRLVLDVIDAVRTLPIQVVAPVRSYLTERDLADLPANVHVTDLLPAHRLGGLVDAAILHGGQGTVQTACAGAIPFVGIGLQTEQRWNVGVCERRGHAISVAPRQVRGRGLRVALHRVLTDPTVRRVATEVAAEYRDEDGAARSAAVIADLVG</sequence>
<protein>
    <submittedName>
        <fullName evidence="2">Glycosyl transferase</fullName>
    </submittedName>
</protein>
<feature type="domain" description="Erythromycin biosynthesis protein CIII-like C-terminal" evidence="1">
    <location>
        <begin position="273"/>
        <end position="393"/>
    </location>
</feature>
<dbReference type="RefSeq" id="WP_284304393.1">
    <property type="nucleotide sequence ID" value="NZ_BSUO01000001.1"/>
</dbReference>
<accession>A0ABQ6IVM9</accession>
<dbReference type="Gene3D" id="3.40.50.2000">
    <property type="entry name" value="Glycogen Phosphorylase B"/>
    <property type="match status" value="2"/>
</dbReference>
<proteinExistence type="predicted"/>
<dbReference type="GO" id="GO:0016740">
    <property type="term" value="F:transferase activity"/>
    <property type="evidence" value="ECO:0007669"/>
    <property type="project" value="UniProtKB-KW"/>
</dbReference>
<gene>
    <name evidence="2" type="ORF">GCM10025883_27880</name>
</gene>
<organism evidence="2 3">
    <name type="scientific">Mobilicoccus caccae</name>
    <dbReference type="NCBI Taxonomy" id="1859295"/>
    <lineage>
        <taxon>Bacteria</taxon>
        <taxon>Bacillati</taxon>
        <taxon>Actinomycetota</taxon>
        <taxon>Actinomycetes</taxon>
        <taxon>Micrococcales</taxon>
        <taxon>Dermatophilaceae</taxon>
        <taxon>Mobilicoccus</taxon>
    </lineage>
</organism>
<reference evidence="3" key="1">
    <citation type="journal article" date="2019" name="Int. J. Syst. Evol. Microbiol.">
        <title>The Global Catalogue of Microorganisms (GCM) 10K type strain sequencing project: providing services to taxonomists for standard genome sequencing and annotation.</title>
        <authorList>
            <consortium name="The Broad Institute Genomics Platform"/>
            <consortium name="The Broad Institute Genome Sequencing Center for Infectious Disease"/>
            <person name="Wu L."/>
            <person name="Ma J."/>
        </authorList>
    </citation>
    <scope>NUCLEOTIDE SEQUENCE [LARGE SCALE GENOMIC DNA]</scope>
    <source>
        <strain evidence="3">NBRC 113072</strain>
    </source>
</reference>
<name>A0ABQ6IVM9_9MICO</name>
<evidence type="ECO:0000259" key="1">
    <source>
        <dbReference type="Pfam" id="PF06722"/>
    </source>
</evidence>
<dbReference type="Pfam" id="PF06722">
    <property type="entry name" value="EryCIII-like_C"/>
    <property type="match status" value="1"/>
</dbReference>
<evidence type="ECO:0000313" key="3">
    <source>
        <dbReference type="Proteomes" id="UP001157126"/>
    </source>
</evidence>
<dbReference type="SUPFAM" id="SSF53756">
    <property type="entry name" value="UDP-Glycosyltransferase/glycogen phosphorylase"/>
    <property type="match status" value="1"/>
</dbReference>
<dbReference type="EMBL" id="BSUO01000001">
    <property type="protein sequence ID" value="GMA40743.1"/>
    <property type="molecule type" value="Genomic_DNA"/>
</dbReference>